<keyword evidence="15" id="KW-0732">Signal</keyword>
<dbReference type="SUPFAM" id="SSF88713">
    <property type="entry name" value="Glycoside hydrolase/deacetylase"/>
    <property type="match status" value="1"/>
</dbReference>
<dbReference type="AlphaFoldDB" id="A0A9Q5I5W9"/>
<evidence type="ECO:0000256" key="5">
    <source>
        <dbReference type="ARBA" id="ARBA00023024"/>
    </source>
</evidence>
<keyword evidence="9" id="KW-0449">Lipoprotein</keyword>
<feature type="compositionally biased region" description="Low complexity" evidence="14">
    <location>
        <begin position="369"/>
        <end position="393"/>
    </location>
</feature>
<evidence type="ECO:0000256" key="15">
    <source>
        <dbReference type="SAM" id="SignalP"/>
    </source>
</evidence>
<dbReference type="GO" id="GO:0000272">
    <property type="term" value="P:polysaccharide catabolic process"/>
    <property type="evidence" value="ECO:0007669"/>
    <property type="project" value="UniProtKB-KW"/>
</dbReference>
<keyword evidence="7" id="KW-0119">Carbohydrate metabolism</keyword>
<evidence type="ECO:0000313" key="18">
    <source>
        <dbReference type="Proteomes" id="UP000757232"/>
    </source>
</evidence>
<reference evidence="17" key="1">
    <citation type="submission" date="2016-06" db="EMBL/GenBank/DDBJ databases">
        <title>Draft Genome sequence of the fungus Inonotus baumii.</title>
        <authorList>
            <person name="Zhu H."/>
            <person name="Lin W."/>
        </authorList>
    </citation>
    <scope>NUCLEOTIDE SEQUENCE</scope>
    <source>
        <strain evidence="17">821</strain>
    </source>
</reference>
<dbReference type="GO" id="GO:0098552">
    <property type="term" value="C:side of membrane"/>
    <property type="evidence" value="ECO:0007669"/>
    <property type="project" value="UniProtKB-KW"/>
</dbReference>
<comment type="catalytic activity">
    <reaction evidence="13">
        <text>[(1-&gt;4)-N-acetyl-beta-D-glucosaminyl](n) + n H2O = chitosan + n acetate</text>
        <dbReference type="Rhea" id="RHEA:10464"/>
        <dbReference type="Rhea" id="RHEA-COMP:9593"/>
        <dbReference type="Rhea" id="RHEA-COMP:9597"/>
        <dbReference type="ChEBI" id="CHEBI:15377"/>
        <dbReference type="ChEBI" id="CHEBI:17029"/>
        <dbReference type="ChEBI" id="CHEBI:30089"/>
        <dbReference type="ChEBI" id="CHEBI:57704"/>
        <dbReference type="EC" id="3.5.1.41"/>
    </reaction>
    <physiologicalReaction direction="left-to-right" evidence="13">
        <dbReference type="Rhea" id="RHEA:10465"/>
    </physiologicalReaction>
</comment>
<dbReference type="InterPro" id="IPR011330">
    <property type="entry name" value="Glyco_hydro/deAcase_b/a-brl"/>
</dbReference>
<evidence type="ECO:0000256" key="6">
    <source>
        <dbReference type="ARBA" id="ARBA00023136"/>
    </source>
</evidence>
<proteinExistence type="predicted"/>
<evidence type="ECO:0000256" key="2">
    <source>
        <dbReference type="ARBA" id="ARBA00004609"/>
    </source>
</evidence>
<organism evidence="17 18">
    <name type="scientific">Sanghuangporus baumii</name>
    <name type="common">Phellinus baumii</name>
    <dbReference type="NCBI Taxonomy" id="108892"/>
    <lineage>
        <taxon>Eukaryota</taxon>
        <taxon>Fungi</taxon>
        <taxon>Dikarya</taxon>
        <taxon>Basidiomycota</taxon>
        <taxon>Agaricomycotina</taxon>
        <taxon>Agaricomycetes</taxon>
        <taxon>Hymenochaetales</taxon>
        <taxon>Hymenochaetaceae</taxon>
        <taxon>Sanghuangporus</taxon>
    </lineage>
</organism>
<dbReference type="Pfam" id="PF01522">
    <property type="entry name" value="Polysacc_deac_1"/>
    <property type="match status" value="1"/>
</dbReference>
<keyword evidence="6" id="KW-0472">Membrane</keyword>
<dbReference type="GO" id="GO:0004099">
    <property type="term" value="F:chitin deacetylase activity"/>
    <property type="evidence" value="ECO:0007669"/>
    <property type="project" value="UniProtKB-EC"/>
</dbReference>
<sequence length="429" mass="46644">MVAFSLLAALSVSAAAVSAVVAHPHPHPEGSRTRSAPLPDRWYHDEDHPVHALFRSQPTNGKRQSMPEVAWTAQYPASSPDVNDLPQAWLDALNDAKDAGKIPALPPTTYNGVDAPHYPTGIDENRNNATICAATDRVCRIPQDVWDAPDGYMGIGFDDGPTDASPTLYDFLEQQNLSSTHYMIGVYILNNWRNFQMAYDVLEADIAVHTWTHPFMTTLTDEQVLGQLGWTIQIIYDSTDGKVPRFWRPPYGDIDTRVSAIAREVFGMTAMMWNQDTEDWSMASTPPGTTLDQIHTEMTRWLTGPKSPGLIILEHELTNDTVQAFIDAYPMIGQNGWNAISQVQLNSSWTTYQDGEEDDDAFNSFITPSASSSSASESASSGSGSSAASASASDNGLTAESNSSGSTPSFVYPSLVSFGVLVGGILVLM</sequence>
<dbReference type="InterPro" id="IPR002509">
    <property type="entry name" value="NODB_dom"/>
</dbReference>
<evidence type="ECO:0000313" key="17">
    <source>
        <dbReference type="EMBL" id="OCB92263.1"/>
    </source>
</evidence>
<evidence type="ECO:0000256" key="1">
    <source>
        <dbReference type="ARBA" id="ARBA00001941"/>
    </source>
</evidence>
<dbReference type="GO" id="GO:0009272">
    <property type="term" value="P:fungal-type cell wall biogenesis"/>
    <property type="evidence" value="ECO:0007669"/>
    <property type="project" value="UniProtKB-ARBA"/>
</dbReference>
<evidence type="ECO:0000259" key="16">
    <source>
        <dbReference type="PROSITE" id="PS51677"/>
    </source>
</evidence>
<dbReference type="GO" id="GO:0006032">
    <property type="term" value="P:chitin catabolic process"/>
    <property type="evidence" value="ECO:0007669"/>
    <property type="project" value="UniProtKB-KW"/>
</dbReference>
<dbReference type="EC" id="3.5.1.41" evidence="12"/>
<feature type="signal peptide" evidence="15">
    <location>
        <begin position="1"/>
        <end position="22"/>
    </location>
</feature>
<dbReference type="OrthoDB" id="407355at2759"/>
<dbReference type="Proteomes" id="UP000757232">
    <property type="component" value="Unassembled WGS sequence"/>
</dbReference>
<comment type="caution">
    <text evidence="17">The sequence shown here is derived from an EMBL/GenBank/DDBJ whole genome shotgun (WGS) entry which is preliminary data.</text>
</comment>
<dbReference type="GO" id="GO:0005886">
    <property type="term" value="C:plasma membrane"/>
    <property type="evidence" value="ECO:0007669"/>
    <property type="project" value="UniProtKB-SubCell"/>
</dbReference>
<feature type="chain" id="PRO_5040106890" description="chitin deacetylase" evidence="15">
    <location>
        <begin position="23"/>
        <end position="429"/>
    </location>
</feature>
<keyword evidence="8" id="KW-0170">Cobalt</keyword>
<protein>
    <recommendedName>
        <fullName evidence="12">chitin deacetylase</fullName>
        <ecNumber evidence="12">3.5.1.41</ecNumber>
    </recommendedName>
</protein>
<name>A0A9Q5I5W9_SANBA</name>
<feature type="domain" description="NodB homology" evidence="16">
    <location>
        <begin position="151"/>
        <end position="340"/>
    </location>
</feature>
<dbReference type="EMBL" id="LNZH02000007">
    <property type="protein sequence ID" value="OCB92263.1"/>
    <property type="molecule type" value="Genomic_DNA"/>
</dbReference>
<comment type="cofactor">
    <cofactor evidence="1">
        <name>Co(2+)</name>
        <dbReference type="ChEBI" id="CHEBI:48828"/>
    </cofactor>
</comment>
<keyword evidence="4" id="KW-0336">GPI-anchor</keyword>
<keyword evidence="5" id="KW-0146">Chitin degradation</keyword>
<accession>A0A9Q5I5W9</accession>
<keyword evidence="3" id="KW-1003">Cell membrane</keyword>
<dbReference type="GO" id="GO:0071555">
    <property type="term" value="P:cell wall organization"/>
    <property type="evidence" value="ECO:0007669"/>
    <property type="project" value="UniProtKB-KW"/>
</dbReference>
<keyword evidence="4" id="KW-0325">Glycoprotein</keyword>
<keyword evidence="17" id="KW-0378">Hydrolase</keyword>
<dbReference type="PROSITE" id="PS51677">
    <property type="entry name" value="NODB"/>
    <property type="match status" value="1"/>
</dbReference>
<dbReference type="PANTHER" id="PTHR10587">
    <property type="entry name" value="GLYCOSYL TRANSFERASE-RELATED"/>
    <property type="match status" value="1"/>
</dbReference>
<evidence type="ECO:0000256" key="13">
    <source>
        <dbReference type="ARBA" id="ARBA00048494"/>
    </source>
</evidence>
<dbReference type="PANTHER" id="PTHR10587:SF135">
    <property type="entry name" value="CHITIN DEACETYLASE 3"/>
    <property type="match status" value="1"/>
</dbReference>
<evidence type="ECO:0000256" key="10">
    <source>
        <dbReference type="ARBA" id="ARBA00023316"/>
    </source>
</evidence>
<evidence type="ECO:0000256" key="7">
    <source>
        <dbReference type="ARBA" id="ARBA00023277"/>
    </source>
</evidence>
<dbReference type="InterPro" id="IPR050248">
    <property type="entry name" value="Polysacc_deacetylase_ArnD"/>
</dbReference>
<evidence type="ECO:0000256" key="3">
    <source>
        <dbReference type="ARBA" id="ARBA00022475"/>
    </source>
</evidence>
<comment type="subcellular location">
    <subcellularLocation>
        <location evidence="2">Cell membrane</location>
        <topology evidence="2">Lipid-anchor</topology>
        <topology evidence="2">GPI-anchor</topology>
    </subcellularLocation>
</comment>
<evidence type="ECO:0000256" key="12">
    <source>
        <dbReference type="ARBA" id="ARBA00024056"/>
    </source>
</evidence>
<evidence type="ECO:0000256" key="14">
    <source>
        <dbReference type="SAM" id="MobiDB-lite"/>
    </source>
</evidence>
<evidence type="ECO:0000256" key="9">
    <source>
        <dbReference type="ARBA" id="ARBA00023288"/>
    </source>
</evidence>
<feature type="region of interest" description="Disordered" evidence="14">
    <location>
        <begin position="360"/>
        <end position="406"/>
    </location>
</feature>
<gene>
    <name evidence="17" type="ORF">A7U60_g330</name>
</gene>
<evidence type="ECO:0000256" key="8">
    <source>
        <dbReference type="ARBA" id="ARBA00023285"/>
    </source>
</evidence>
<dbReference type="Gene3D" id="3.20.20.370">
    <property type="entry name" value="Glycoside hydrolase/deacetylase"/>
    <property type="match status" value="1"/>
</dbReference>
<keyword evidence="10" id="KW-0961">Cell wall biogenesis/degradation</keyword>
<evidence type="ECO:0000256" key="4">
    <source>
        <dbReference type="ARBA" id="ARBA00022622"/>
    </source>
</evidence>
<evidence type="ECO:0000256" key="11">
    <source>
        <dbReference type="ARBA" id="ARBA00023326"/>
    </source>
</evidence>
<feature type="compositionally biased region" description="Polar residues" evidence="14">
    <location>
        <begin position="394"/>
        <end position="406"/>
    </location>
</feature>
<keyword evidence="11" id="KW-0624">Polysaccharide degradation</keyword>
<keyword evidence="18" id="KW-1185">Reference proteome</keyword>